<reference evidence="9 10" key="1">
    <citation type="submission" date="2019-04" db="EMBL/GenBank/DDBJ databases">
        <authorList>
            <consortium name="DOE Joint Genome Institute"/>
            <person name="Mondo S."/>
            <person name="Kjaerbolling I."/>
            <person name="Vesth T."/>
            <person name="Frisvad J.C."/>
            <person name="Nybo J.L."/>
            <person name="Theobald S."/>
            <person name="Kildgaard S."/>
            <person name="Isbrandt T."/>
            <person name="Kuo A."/>
            <person name="Sato A."/>
            <person name="Lyhne E.K."/>
            <person name="Kogle M.E."/>
            <person name="Wiebenga A."/>
            <person name="Kun R.S."/>
            <person name="Lubbers R.J."/>
            <person name="Makela M.R."/>
            <person name="Barry K."/>
            <person name="Chovatia M."/>
            <person name="Clum A."/>
            <person name="Daum C."/>
            <person name="Haridas S."/>
            <person name="He G."/>
            <person name="LaButti K."/>
            <person name="Lipzen A."/>
            <person name="Riley R."/>
            <person name="Salamov A."/>
            <person name="Simmons B.A."/>
            <person name="Magnuson J.K."/>
            <person name="Henrissat B."/>
            <person name="Mortensen U.H."/>
            <person name="Larsen T.O."/>
            <person name="Devries R.P."/>
            <person name="Grigoriev I.V."/>
            <person name="Machida M."/>
            <person name="Baker S.E."/>
            <person name="Andersen M.R."/>
            <person name="Cantor M.N."/>
            <person name="Hua S.X."/>
        </authorList>
    </citation>
    <scope>NUCLEOTIDE SEQUENCE [LARGE SCALE GENOMIC DNA]</scope>
    <source>
        <strain evidence="9 10">CBS 117616</strain>
    </source>
</reference>
<name>A0ABQ6W1Z0_9EURO</name>
<dbReference type="CDD" id="cd00515">
    <property type="entry name" value="HAM1"/>
    <property type="match status" value="1"/>
</dbReference>
<evidence type="ECO:0000256" key="2">
    <source>
        <dbReference type="ARBA" id="ARBA00022490"/>
    </source>
</evidence>
<keyword evidence="6 8" id="KW-0460">Magnesium</keyword>
<organism evidence="9 10">
    <name type="scientific">Aspergillus pseudocaelatus</name>
    <dbReference type="NCBI Taxonomy" id="1825620"/>
    <lineage>
        <taxon>Eukaryota</taxon>
        <taxon>Fungi</taxon>
        <taxon>Dikarya</taxon>
        <taxon>Ascomycota</taxon>
        <taxon>Pezizomycotina</taxon>
        <taxon>Eurotiomycetes</taxon>
        <taxon>Eurotiomycetidae</taxon>
        <taxon>Eurotiales</taxon>
        <taxon>Aspergillaceae</taxon>
        <taxon>Aspergillus</taxon>
        <taxon>Aspergillus subgen. Circumdati</taxon>
    </lineage>
</organism>
<keyword evidence="10" id="KW-1185">Reference proteome</keyword>
<keyword evidence="8" id="KW-0539">Nucleus</keyword>
<keyword evidence="2 8" id="KW-0963">Cytoplasm</keyword>
<protein>
    <recommendedName>
        <fullName evidence="8">Inosine triphosphate pyrophosphatase</fullName>
        <shortName evidence="8">ITPase</shortName>
        <shortName evidence="8">Inosine triphosphatase</shortName>
        <ecNumber evidence="8">3.6.1.66</ecNumber>
    </recommendedName>
    <alternativeName>
        <fullName evidence="8">Non-canonical purine NTP pyrophosphatase</fullName>
    </alternativeName>
    <alternativeName>
        <fullName evidence="8">Non-standard purine NTP pyrophosphatase</fullName>
    </alternativeName>
    <alternativeName>
        <fullName evidence="8">Nucleoside-triphosphate diphosphatase</fullName>
    </alternativeName>
    <alternativeName>
        <fullName evidence="8">Nucleoside-triphosphate pyrophosphatase</fullName>
        <shortName evidence="8">NTPase</shortName>
    </alternativeName>
    <alternativeName>
        <fullName evidence="8">XTP/dITP diphosphatase</fullName>
    </alternativeName>
</protein>
<dbReference type="SUPFAM" id="SSF52972">
    <property type="entry name" value="ITPase-like"/>
    <property type="match status" value="1"/>
</dbReference>
<dbReference type="InterPro" id="IPR027502">
    <property type="entry name" value="ITPase"/>
</dbReference>
<dbReference type="Gene3D" id="3.90.950.10">
    <property type="match status" value="1"/>
</dbReference>
<keyword evidence="7 8" id="KW-0546">Nucleotide metabolism</keyword>
<evidence type="ECO:0000256" key="6">
    <source>
        <dbReference type="ARBA" id="ARBA00022842"/>
    </source>
</evidence>
<feature type="binding site" evidence="8">
    <location>
        <position position="52"/>
    </location>
    <ligand>
        <name>ITP</name>
        <dbReference type="ChEBI" id="CHEBI:61402"/>
    </ligand>
</feature>
<feature type="binding site" evidence="8">
    <location>
        <begin position="12"/>
        <end position="17"/>
    </location>
    <ligand>
        <name>ITP</name>
        <dbReference type="ChEBI" id="CHEBI:61402"/>
    </ligand>
</feature>
<evidence type="ECO:0000313" key="9">
    <source>
        <dbReference type="EMBL" id="KAE8411158.1"/>
    </source>
</evidence>
<dbReference type="InterPro" id="IPR029001">
    <property type="entry name" value="ITPase-like_fam"/>
</dbReference>
<evidence type="ECO:0000256" key="4">
    <source>
        <dbReference type="ARBA" id="ARBA00022741"/>
    </source>
</evidence>
<feature type="binding site" evidence="8">
    <location>
        <position position="40"/>
    </location>
    <ligand>
        <name>Mg(2+)</name>
        <dbReference type="ChEBI" id="CHEBI:18420"/>
    </ligand>
</feature>
<evidence type="ECO:0000313" key="10">
    <source>
        <dbReference type="Proteomes" id="UP000325395"/>
    </source>
</evidence>
<keyword evidence="5 8" id="KW-0378">Hydrolase</keyword>
<dbReference type="InterPro" id="IPR002637">
    <property type="entry name" value="RdgB/HAM1"/>
</dbReference>
<comment type="caution">
    <text evidence="8">Lacks conserved residue(s) required for the propagation of feature annotation.</text>
</comment>
<feature type="binding site" evidence="8">
    <location>
        <begin position="144"/>
        <end position="147"/>
    </location>
    <ligand>
        <name>ITP</name>
        <dbReference type="ChEBI" id="CHEBI:61402"/>
    </ligand>
</feature>
<feature type="binding site" evidence="8">
    <location>
        <position position="167"/>
    </location>
    <ligand>
        <name>ITP</name>
        <dbReference type="ChEBI" id="CHEBI:61402"/>
    </ligand>
</feature>
<dbReference type="HAMAP" id="MF_03148">
    <property type="entry name" value="HAM1_NTPase"/>
    <property type="match status" value="1"/>
</dbReference>
<dbReference type="Proteomes" id="UP000325395">
    <property type="component" value="Unassembled WGS sequence"/>
</dbReference>
<comment type="catalytic activity">
    <reaction evidence="8">
        <text>XTP + H2O = XMP + diphosphate + H(+)</text>
        <dbReference type="Rhea" id="RHEA:28610"/>
        <dbReference type="ChEBI" id="CHEBI:15377"/>
        <dbReference type="ChEBI" id="CHEBI:15378"/>
        <dbReference type="ChEBI" id="CHEBI:33019"/>
        <dbReference type="ChEBI" id="CHEBI:57464"/>
        <dbReference type="ChEBI" id="CHEBI:61314"/>
        <dbReference type="EC" id="3.6.1.66"/>
    </reaction>
</comment>
<feature type="binding site" evidence="8">
    <location>
        <begin position="68"/>
        <end position="69"/>
    </location>
    <ligand>
        <name>ITP</name>
        <dbReference type="ChEBI" id="CHEBI:61402"/>
    </ligand>
</feature>
<comment type="catalytic activity">
    <reaction evidence="8">
        <text>dITP + H2O = dIMP + diphosphate + H(+)</text>
        <dbReference type="Rhea" id="RHEA:28342"/>
        <dbReference type="ChEBI" id="CHEBI:15377"/>
        <dbReference type="ChEBI" id="CHEBI:15378"/>
        <dbReference type="ChEBI" id="CHEBI:33019"/>
        <dbReference type="ChEBI" id="CHEBI:61194"/>
        <dbReference type="ChEBI" id="CHEBI:61382"/>
        <dbReference type="EC" id="3.6.1.66"/>
    </reaction>
</comment>
<dbReference type="PANTHER" id="PTHR11067:SF9">
    <property type="entry name" value="INOSINE TRIPHOSPHATE PYROPHOSPHATASE"/>
    <property type="match status" value="1"/>
</dbReference>
<comment type="function">
    <text evidence="8">Pyrophosphatase that hydrolyzes non-canonical purine nucleotides such as inosine triphosphate (ITP), deoxyinosine triphosphate (dITP) or xanthosine 5'-triphosphate (XTP) to their respective monophosphate derivatives. The enzyme does not distinguish between the deoxy- and ribose forms. Probably excludes non-canonical purines from RNA and DNA precursor pools, thus preventing their incorporation into RNA and DNA and avoiding chromosomal lesions.</text>
</comment>
<comment type="catalytic activity">
    <reaction evidence="8">
        <text>ITP + H2O = IMP + diphosphate + H(+)</text>
        <dbReference type="Rhea" id="RHEA:29399"/>
        <dbReference type="ChEBI" id="CHEBI:15377"/>
        <dbReference type="ChEBI" id="CHEBI:15378"/>
        <dbReference type="ChEBI" id="CHEBI:33019"/>
        <dbReference type="ChEBI" id="CHEBI:58053"/>
        <dbReference type="ChEBI" id="CHEBI:61402"/>
        <dbReference type="EC" id="3.6.1.66"/>
    </reaction>
</comment>
<keyword evidence="3 8" id="KW-0479">Metal-binding</keyword>
<accession>A0ABQ6W1Z0</accession>
<comment type="subunit">
    <text evidence="8">Homodimer.</text>
</comment>
<evidence type="ECO:0000256" key="8">
    <source>
        <dbReference type="HAMAP-Rule" id="MF_03148"/>
    </source>
</evidence>
<comment type="subcellular location">
    <subcellularLocation>
        <location evidence="8">Cytoplasm</location>
    </subcellularLocation>
    <subcellularLocation>
        <location evidence="8">Nucleus</location>
    </subcellularLocation>
</comment>
<keyword evidence="4 8" id="KW-0547">Nucleotide-binding</keyword>
<comment type="similarity">
    <text evidence="1 8">Belongs to the HAM1 NTPase family.</text>
</comment>
<sequence length="303" mass="32557">MTESDTPLIFVTGNKNKVLEVKAILGPTATLEVLDINLPEIQGSVEEITREKCRVAAETIGGPVLVEDSALEMRALGGLPGAYVKAFVETIGNEGLNKILSAFDDKTAEAVCTFGYSPGPGHEPLLFQGRLQGQIVSARGVSSFGWEPIFEVEGEGVTLAEMEVGKKVGFLVSDGKDKKEDHPLNPGNTLPALRPIASDCIKQDTGIFRLKEIAALASRQSQDDYRDAWKRIRPQPETSLDKAARSLNGCCAGKATKLQDVSPGDKLGGSDLEKWESEVGRRGLGDKASRAQVLNLIGRYPPI</sequence>
<evidence type="ECO:0000256" key="1">
    <source>
        <dbReference type="ARBA" id="ARBA00008023"/>
    </source>
</evidence>
<comment type="cofactor">
    <cofactor evidence="8">
        <name>Mg(2+)</name>
        <dbReference type="ChEBI" id="CHEBI:18420"/>
    </cofactor>
    <cofactor evidence="8">
        <name>Mn(2+)</name>
        <dbReference type="ChEBI" id="CHEBI:29035"/>
    </cofactor>
    <text evidence="8">Binds 1 divalent metal cation per subunit; can use either Mg(2+) or Mn(2+).</text>
</comment>
<evidence type="ECO:0000256" key="7">
    <source>
        <dbReference type="ARBA" id="ARBA00023080"/>
    </source>
</evidence>
<proteinExistence type="inferred from homology"/>
<dbReference type="EMBL" id="ML735889">
    <property type="protein sequence ID" value="KAE8411158.1"/>
    <property type="molecule type" value="Genomic_DNA"/>
</dbReference>
<feature type="binding site" evidence="8">
    <location>
        <position position="68"/>
    </location>
    <ligand>
        <name>Mg(2+)</name>
        <dbReference type="ChEBI" id="CHEBI:18420"/>
    </ligand>
</feature>
<evidence type="ECO:0000256" key="5">
    <source>
        <dbReference type="ARBA" id="ARBA00022801"/>
    </source>
</evidence>
<dbReference type="PANTHER" id="PTHR11067">
    <property type="entry name" value="INOSINE TRIPHOSPHATE PYROPHOSPHATASE/HAM1 PROTEIN"/>
    <property type="match status" value="1"/>
</dbReference>
<dbReference type="Pfam" id="PF01725">
    <property type="entry name" value="Ham1p_like"/>
    <property type="match status" value="1"/>
</dbReference>
<gene>
    <name evidence="9" type="ORF">BDV36DRAFT_302086</name>
</gene>
<evidence type="ECO:0000256" key="3">
    <source>
        <dbReference type="ARBA" id="ARBA00022723"/>
    </source>
</evidence>
<keyword evidence="8" id="KW-0464">Manganese</keyword>
<dbReference type="EC" id="3.6.1.66" evidence="8"/>